<accession>A0A0E1WAK5</accession>
<feature type="compositionally biased region" description="Low complexity" evidence="1">
    <location>
        <begin position="57"/>
        <end position="85"/>
    </location>
</feature>
<reference evidence="2" key="1">
    <citation type="submission" date="2009-05" db="EMBL/GenBank/DDBJ databases">
        <authorList>
            <person name="Harkins D.M."/>
            <person name="DeShazer D."/>
            <person name="Woods D.E."/>
            <person name="Brinkac L.M."/>
            <person name="Brown K.A."/>
            <person name="Hung G.C."/>
            <person name="Tuanyok A."/>
            <person name="Zhang B."/>
            <person name="Nierman W.C."/>
        </authorList>
    </citation>
    <scope>NUCLEOTIDE SEQUENCE [LARGE SCALE GENOMIC DNA]</scope>
    <source>
        <strain evidence="2">1710a</strain>
    </source>
</reference>
<evidence type="ECO:0000313" key="2">
    <source>
        <dbReference type="EMBL" id="EET09336.1"/>
    </source>
</evidence>
<dbReference type="HOGENOM" id="CLU_2314942_0_0_4"/>
<feature type="region of interest" description="Disordered" evidence="1">
    <location>
        <begin position="18"/>
        <end position="108"/>
    </location>
</feature>
<dbReference type="EMBL" id="CM000832">
    <property type="protein sequence ID" value="EET09336.1"/>
    <property type="molecule type" value="Genomic_DNA"/>
</dbReference>
<name>A0A0E1WAK5_BURPE</name>
<feature type="compositionally biased region" description="Basic residues" evidence="1">
    <location>
        <begin position="29"/>
        <end position="38"/>
    </location>
</feature>
<feature type="compositionally biased region" description="Basic residues" evidence="1">
    <location>
        <begin position="97"/>
        <end position="108"/>
    </location>
</feature>
<gene>
    <name evidence="2" type="ORF">BURPS1710A_1686</name>
</gene>
<proteinExistence type="predicted"/>
<organism evidence="2">
    <name type="scientific">Burkholderia pseudomallei 1710a</name>
    <dbReference type="NCBI Taxonomy" id="320371"/>
    <lineage>
        <taxon>Bacteria</taxon>
        <taxon>Pseudomonadati</taxon>
        <taxon>Pseudomonadota</taxon>
        <taxon>Betaproteobacteria</taxon>
        <taxon>Burkholderiales</taxon>
        <taxon>Burkholderiaceae</taxon>
        <taxon>Burkholderia</taxon>
        <taxon>pseudomallei group</taxon>
    </lineage>
</organism>
<protein>
    <submittedName>
        <fullName evidence="2">Uncharacterized protein</fullName>
    </submittedName>
</protein>
<evidence type="ECO:0000256" key="1">
    <source>
        <dbReference type="SAM" id="MobiDB-lite"/>
    </source>
</evidence>
<dbReference type="Proteomes" id="UP000001812">
    <property type="component" value="Chromosome I"/>
</dbReference>
<dbReference type="AlphaFoldDB" id="A0A0E1WAK5"/>
<sequence>MTRRTGANAMWRRIARRGGARYRAGPPRGRLRVRRAARAPRCAGDAAQGTSLPARVARITRSSRPSRSRCLSAPAAAPAGRLAPRTARERAAGPAAGRRRRRVTNAYA</sequence>